<evidence type="ECO:0000313" key="2">
    <source>
        <dbReference type="Proteomes" id="UP001156703"/>
    </source>
</evidence>
<organism evidence="1 2">
    <name type="scientific">Sphingomonas astaxanthinifaciens DSM 22298</name>
    <dbReference type="NCBI Taxonomy" id="1123267"/>
    <lineage>
        <taxon>Bacteria</taxon>
        <taxon>Pseudomonadati</taxon>
        <taxon>Pseudomonadota</taxon>
        <taxon>Alphaproteobacteria</taxon>
        <taxon>Sphingomonadales</taxon>
        <taxon>Sphingomonadaceae</taxon>
        <taxon>Sphingomonas</taxon>
    </lineage>
</organism>
<comment type="caution">
    <text evidence="1">The sequence shown here is derived from an EMBL/GenBank/DDBJ whole genome shotgun (WGS) entry which is preliminary data.</text>
</comment>
<proteinExistence type="predicted"/>
<accession>A0ABQ5Z5B6</accession>
<keyword evidence="2" id="KW-1185">Reference proteome</keyword>
<evidence type="ECO:0000313" key="1">
    <source>
        <dbReference type="EMBL" id="GLR46692.1"/>
    </source>
</evidence>
<reference evidence="2" key="1">
    <citation type="journal article" date="2019" name="Int. J. Syst. Evol. Microbiol.">
        <title>The Global Catalogue of Microorganisms (GCM) 10K type strain sequencing project: providing services to taxonomists for standard genome sequencing and annotation.</title>
        <authorList>
            <consortium name="The Broad Institute Genomics Platform"/>
            <consortium name="The Broad Institute Genome Sequencing Center for Infectious Disease"/>
            <person name="Wu L."/>
            <person name="Ma J."/>
        </authorList>
    </citation>
    <scope>NUCLEOTIDE SEQUENCE [LARGE SCALE GENOMIC DNA]</scope>
    <source>
        <strain evidence="2">NBRC 102146</strain>
    </source>
</reference>
<name>A0ABQ5Z5B6_9SPHN</name>
<gene>
    <name evidence="1" type="ORF">GCM10007925_04030</name>
</gene>
<dbReference type="Proteomes" id="UP001156703">
    <property type="component" value="Unassembled WGS sequence"/>
</dbReference>
<protein>
    <submittedName>
        <fullName evidence="1">Uncharacterized protein</fullName>
    </submittedName>
</protein>
<dbReference type="EMBL" id="BSOO01000003">
    <property type="protein sequence ID" value="GLR46692.1"/>
    <property type="molecule type" value="Genomic_DNA"/>
</dbReference>
<sequence length="128" mass="13861">MARIVRRDGRDRKIDIPVPIFLVAKAARELAAAAHARLAPGFAQAFVDRSFRAAELDGDRLDGMAGGEQPENLEFPVVELGGRAHGVTVGKHMTRLNISPSAGPSQFLWEGAARARAAPLRPQVSRER</sequence>